<evidence type="ECO:0000256" key="1">
    <source>
        <dbReference type="ARBA" id="ARBA00004141"/>
    </source>
</evidence>
<evidence type="ECO:0000313" key="7">
    <source>
        <dbReference type="EMBL" id="UTF55091.1"/>
    </source>
</evidence>
<feature type="transmembrane region" description="Helical" evidence="5">
    <location>
        <begin position="6"/>
        <end position="25"/>
    </location>
</feature>
<proteinExistence type="predicted"/>
<dbReference type="Gene3D" id="1.20.1420.30">
    <property type="entry name" value="NCX, central ion-binding region"/>
    <property type="match status" value="2"/>
</dbReference>
<keyword evidence="3 5" id="KW-1133">Transmembrane helix</keyword>
<feature type="domain" description="Sodium/calcium exchanger membrane region" evidence="6">
    <location>
        <begin position="9"/>
        <end position="145"/>
    </location>
</feature>
<dbReference type="InterPro" id="IPR044880">
    <property type="entry name" value="NCX_ion-bd_dom_sf"/>
</dbReference>
<comment type="subcellular location">
    <subcellularLocation>
        <location evidence="1">Membrane</location>
        <topology evidence="1">Multi-pass membrane protein</topology>
    </subcellularLocation>
</comment>
<dbReference type="InterPro" id="IPR004837">
    <property type="entry name" value="NaCa_Exmemb"/>
</dbReference>
<feature type="transmembrane region" description="Helical" evidence="5">
    <location>
        <begin position="108"/>
        <end position="126"/>
    </location>
</feature>
<dbReference type="PANTHER" id="PTHR10846:SF8">
    <property type="entry name" value="INNER MEMBRANE PROTEIN YRBG"/>
    <property type="match status" value="1"/>
</dbReference>
<dbReference type="NCBIfam" id="TIGR00367">
    <property type="entry name" value="calcium/sodium antiporter"/>
    <property type="match status" value="1"/>
</dbReference>
<dbReference type="GO" id="GO:0005886">
    <property type="term" value="C:plasma membrane"/>
    <property type="evidence" value="ECO:0007669"/>
    <property type="project" value="TreeGrafter"/>
</dbReference>
<dbReference type="InterPro" id="IPR004481">
    <property type="entry name" value="K/Na/Ca-exchanger"/>
</dbReference>
<keyword evidence="4 5" id="KW-0472">Membrane</keyword>
<dbReference type="GO" id="GO:0005262">
    <property type="term" value="F:calcium channel activity"/>
    <property type="evidence" value="ECO:0007669"/>
    <property type="project" value="TreeGrafter"/>
</dbReference>
<name>A0A9E7SXI2_9EURY</name>
<feature type="domain" description="Sodium/calcium exchanger membrane region" evidence="6">
    <location>
        <begin position="172"/>
        <end position="306"/>
    </location>
</feature>
<feature type="transmembrane region" description="Helical" evidence="5">
    <location>
        <begin position="37"/>
        <end position="60"/>
    </location>
</feature>
<protein>
    <submittedName>
        <fullName evidence="7">Calcium/sodium antiporter</fullName>
    </submittedName>
</protein>
<evidence type="ECO:0000259" key="6">
    <source>
        <dbReference type="Pfam" id="PF01699"/>
    </source>
</evidence>
<dbReference type="GO" id="GO:0006874">
    <property type="term" value="P:intracellular calcium ion homeostasis"/>
    <property type="evidence" value="ECO:0007669"/>
    <property type="project" value="TreeGrafter"/>
</dbReference>
<feature type="transmembrane region" description="Helical" evidence="5">
    <location>
        <begin position="80"/>
        <end position="96"/>
    </location>
</feature>
<feature type="transmembrane region" description="Helical" evidence="5">
    <location>
        <begin position="240"/>
        <end position="263"/>
    </location>
</feature>
<keyword evidence="8" id="KW-1185">Reference proteome</keyword>
<feature type="transmembrane region" description="Helical" evidence="5">
    <location>
        <begin position="269"/>
        <end position="287"/>
    </location>
</feature>
<organism evidence="7 8">
    <name type="scientific">Natronosalvus rutilus</name>
    <dbReference type="NCBI Taxonomy" id="2953753"/>
    <lineage>
        <taxon>Archaea</taxon>
        <taxon>Methanobacteriati</taxon>
        <taxon>Methanobacteriota</taxon>
        <taxon>Stenosarchaea group</taxon>
        <taxon>Halobacteria</taxon>
        <taxon>Halobacteriales</taxon>
        <taxon>Natrialbaceae</taxon>
        <taxon>Natronosalvus</taxon>
    </lineage>
</organism>
<dbReference type="GeneID" id="73289885"/>
<feature type="transmembrane region" description="Helical" evidence="5">
    <location>
        <begin position="132"/>
        <end position="149"/>
    </location>
</feature>
<evidence type="ECO:0000256" key="5">
    <source>
        <dbReference type="SAM" id="Phobius"/>
    </source>
</evidence>
<evidence type="ECO:0000256" key="3">
    <source>
        <dbReference type="ARBA" id="ARBA00022989"/>
    </source>
</evidence>
<dbReference type="RefSeq" id="WP_254159842.1">
    <property type="nucleotide sequence ID" value="NZ_CP100355.1"/>
</dbReference>
<dbReference type="EMBL" id="CP100355">
    <property type="protein sequence ID" value="UTF55091.1"/>
    <property type="molecule type" value="Genomic_DNA"/>
</dbReference>
<keyword evidence="2 5" id="KW-0812">Transmembrane</keyword>
<feature type="transmembrane region" description="Helical" evidence="5">
    <location>
        <begin position="170"/>
        <end position="190"/>
    </location>
</feature>
<dbReference type="AlphaFoldDB" id="A0A9E7SXI2"/>
<reference evidence="7" key="1">
    <citation type="submission" date="2022-06" db="EMBL/GenBank/DDBJ databases">
        <title>Diverse halophilic archaea isolated from saline environments.</title>
        <authorList>
            <person name="Cui H.-L."/>
        </authorList>
    </citation>
    <scope>NUCLEOTIDE SEQUENCE</scope>
    <source>
        <strain evidence="7">WLHS1</strain>
    </source>
</reference>
<evidence type="ECO:0000256" key="4">
    <source>
        <dbReference type="ARBA" id="ARBA00023136"/>
    </source>
</evidence>
<dbReference type="Pfam" id="PF01699">
    <property type="entry name" value="Na_Ca_ex"/>
    <property type="match status" value="2"/>
</dbReference>
<evidence type="ECO:0000313" key="8">
    <source>
        <dbReference type="Proteomes" id="UP001056855"/>
    </source>
</evidence>
<feature type="transmembrane region" description="Helical" evidence="5">
    <location>
        <begin position="294"/>
        <end position="311"/>
    </location>
</feature>
<dbReference type="GO" id="GO:0008273">
    <property type="term" value="F:calcium, potassium:sodium antiporter activity"/>
    <property type="evidence" value="ECO:0007669"/>
    <property type="project" value="TreeGrafter"/>
</dbReference>
<dbReference type="Proteomes" id="UP001056855">
    <property type="component" value="Chromosome"/>
</dbReference>
<dbReference type="PANTHER" id="PTHR10846">
    <property type="entry name" value="SODIUM/POTASSIUM/CALCIUM EXCHANGER"/>
    <property type="match status" value="1"/>
</dbReference>
<sequence>MSLLGPVASTLVGLIALWLGARWLVTAASRLARAAGIPPLIVGLTVVAFGTSAPEIVVGVEAALEGRGAIAVGNVVGSNAFNLGAILGVLAIISPFRVADTLVRRDAVAMAAATGVGIAVLVNLHVSRTEGLFLLACLVAYLAWLARSARDSDIDGVEPERSGTNRHPGVDALVLVVGLVLVGLGGRLLVQGAVELARAGGVSEWLIGVTVVAGGTSLPEAAASVVAARRAEVGIAAGNVVGSNVFNLLGVLGISAVAAPLAIDASVRSGLWWLAGLTAVSAVLLATGRRLTRLEGVALALSVAGYWVLAAG</sequence>
<evidence type="ECO:0000256" key="2">
    <source>
        <dbReference type="ARBA" id="ARBA00022692"/>
    </source>
</evidence>
<gene>
    <name evidence="7" type="ORF">NGM29_07525</name>
</gene>
<dbReference type="KEGG" id="sawl:NGM29_07525"/>
<accession>A0A9E7SXI2</accession>